<name>A0A501PN18_9PROT</name>
<evidence type="ECO:0000313" key="5">
    <source>
        <dbReference type="Proteomes" id="UP000319148"/>
    </source>
</evidence>
<feature type="chain" id="PRO_5021284761" evidence="2">
    <location>
        <begin position="23"/>
        <end position="187"/>
    </location>
</feature>
<comment type="caution">
    <text evidence="4">The sequence shown here is derived from an EMBL/GenBank/DDBJ whole genome shotgun (WGS) entry which is preliminary data.</text>
</comment>
<dbReference type="RefSeq" id="WP_139939000.1">
    <property type="nucleotide sequence ID" value="NZ_JBHSYP010000003.1"/>
</dbReference>
<gene>
    <name evidence="4" type="ORF">FIV46_04940</name>
</gene>
<dbReference type="Pfam" id="PF13505">
    <property type="entry name" value="OMP_b-brl"/>
    <property type="match status" value="1"/>
</dbReference>
<dbReference type="OrthoDB" id="9815357at2"/>
<keyword evidence="1 2" id="KW-0732">Signal</keyword>
<evidence type="ECO:0000313" key="4">
    <source>
        <dbReference type="EMBL" id="TPD61558.1"/>
    </source>
</evidence>
<dbReference type="Proteomes" id="UP000319148">
    <property type="component" value="Unassembled WGS sequence"/>
</dbReference>
<organism evidence="4 5">
    <name type="scientific">Emcibacter nanhaiensis</name>
    <dbReference type="NCBI Taxonomy" id="1505037"/>
    <lineage>
        <taxon>Bacteria</taxon>
        <taxon>Pseudomonadati</taxon>
        <taxon>Pseudomonadota</taxon>
        <taxon>Alphaproteobacteria</taxon>
        <taxon>Emcibacterales</taxon>
        <taxon>Emcibacteraceae</taxon>
        <taxon>Emcibacter</taxon>
    </lineage>
</organism>
<keyword evidence="5" id="KW-1185">Reference proteome</keyword>
<evidence type="ECO:0000256" key="2">
    <source>
        <dbReference type="SAM" id="SignalP"/>
    </source>
</evidence>
<dbReference type="SUPFAM" id="SSF56925">
    <property type="entry name" value="OMPA-like"/>
    <property type="match status" value="1"/>
</dbReference>
<accession>A0A501PN18</accession>
<protein>
    <submittedName>
        <fullName evidence="4">Porin family protein</fullName>
    </submittedName>
</protein>
<dbReference type="AlphaFoldDB" id="A0A501PN18"/>
<dbReference type="InterPro" id="IPR011250">
    <property type="entry name" value="OMP/PagP_B-barrel"/>
</dbReference>
<dbReference type="InterPro" id="IPR027385">
    <property type="entry name" value="Beta-barrel_OMP"/>
</dbReference>
<feature type="signal peptide" evidence="2">
    <location>
        <begin position="1"/>
        <end position="22"/>
    </location>
</feature>
<sequence>MKKTLISFAAAAVLAGTVSAQAEDSVFAGPYAGLEIGYNDFNYDAGPVDASSDGFTYGGFAGYRYQLDSSILLGAEARIGESTASVDGGSSVTIDFGRQLGIDATVGTTFGEQDDILAFAFVGYENLRATAHYAGEKASSDLDGIRFGVGGEYAFADNLSLRATFAYTDYENDVRNIQLLTGLVYNF</sequence>
<evidence type="ECO:0000256" key="1">
    <source>
        <dbReference type="ARBA" id="ARBA00022729"/>
    </source>
</evidence>
<dbReference type="Gene3D" id="2.40.160.20">
    <property type="match status" value="1"/>
</dbReference>
<feature type="domain" description="Outer membrane protein beta-barrel" evidence="3">
    <location>
        <begin position="8"/>
        <end position="187"/>
    </location>
</feature>
<dbReference type="EMBL" id="VFIY01000005">
    <property type="protein sequence ID" value="TPD61558.1"/>
    <property type="molecule type" value="Genomic_DNA"/>
</dbReference>
<proteinExistence type="predicted"/>
<evidence type="ECO:0000259" key="3">
    <source>
        <dbReference type="Pfam" id="PF13505"/>
    </source>
</evidence>
<reference evidence="5" key="1">
    <citation type="submission" date="2019-06" db="EMBL/GenBank/DDBJ databases">
        <title>The complete genome of Emcibacter congregatus ZYLT.</title>
        <authorList>
            <person name="Zhao Z."/>
        </authorList>
    </citation>
    <scope>NUCLEOTIDE SEQUENCE [LARGE SCALE GENOMIC DNA]</scope>
    <source>
        <strain evidence="5">MCCC 1A06723</strain>
    </source>
</reference>